<dbReference type="InterPro" id="IPR010071">
    <property type="entry name" value="AA_adenyl_dom"/>
</dbReference>
<gene>
    <name evidence="3" type="ORF">J7I42_24250</name>
</gene>
<dbReference type="NCBIfam" id="TIGR01720">
    <property type="entry name" value="NRPS-para261"/>
    <property type="match status" value="1"/>
</dbReference>
<feature type="non-terminal residue" evidence="3">
    <location>
        <position position="1329"/>
    </location>
</feature>
<name>A0ABS3YZR6_9BACT</name>
<evidence type="ECO:0000313" key="4">
    <source>
        <dbReference type="Proteomes" id="UP000677244"/>
    </source>
</evidence>
<dbReference type="SUPFAM" id="SSF52777">
    <property type="entry name" value="CoA-dependent acyltransferases"/>
    <property type="match status" value="4"/>
</dbReference>
<dbReference type="InterPro" id="IPR023213">
    <property type="entry name" value="CAT-like_dom_sf"/>
</dbReference>
<dbReference type="Pfam" id="PF00501">
    <property type="entry name" value="AMP-binding"/>
    <property type="match status" value="1"/>
</dbReference>
<organism evidence="3 4">
    <name type="scientific">Niastella soli</name>
    <dbReference type="NCBI Taxonomy" id="2821487"/>
    <lineage>
        <taxon>Bacteria</taxon>
        <taxon>Pseudomonadati</taxon>
        <taxon>Bacteroidota</taxon>
        <taxon>Chitinophagia</taxon>
        <taxon>Chitinophagales</taxon>
        <taxon>Chitinophagaceae</taxon>
        <taxon>Niastella</taxon>
    </lineage>
</organism>
<dbReference type="RefSeq" id="WP_209141473.1">
    <property type="nucleotide sequence ID" value="NZ_JAGHKO010000009.1"/>
</dbReference>
<dbReference type="Gene3D" id="3.40.50.980">
    <property type="match status" value="2"/>
</dbReference>
<reference evidence="3 4" key="1">
    <citation type="submission" date="2021-03" db="EMBL/GenBank/DDBJ databases">
        <title>Assistant Professor.</title>
        <authorList>
            <person name="Huq M.A."/>
        </authorList>
    </citation>
    <scope>NUCLEOTIDE SEQUENCE [LARGE SCALE GENOMIC DNA]</scope>
    <source>
        <strain evidence="3 4">MAH-29</strain>
    </source>
</reference>
<proteinExistence type="predicted"/>
<keyword evidence="4" id="KW-1185">Reference proteome</keyword>
<feature type="domain" description="Condensation" evidence="2">
    <location>
        <begin position="7"/>
        <end position="421"/>
    </location>
</feature>
<evidence type="ECO:0000313" key="3">
    <source>
        <dbReference type="EMBL" id="MBO9203419.1"/>
    </source>
</evidence>
<sequence>QDQGGINHYNQDVLLQIDKSITGEELNTVLRFLVAHHDGLRMHYKQNGSEWQQEYGSHQPAIQLYEIEAADEQTAAAAINNIGTSVQQSLDITSGELVRAVLMRMPAWSTHNRLLIVVHHLAIDGVSWRILLEDLDLLLSQCRDGKQLAIGPKSSSYRQWYEALHQYGKSRRLLSQQPYWEATRNISSLLPVDKPHSGIIRKKDIRSYGIALDEQHTRQLLQTVPRVYRTEINDVLLSALTRTLSKWSKQQQILIGMEGHGREVINDKTDLSRTTGWFTTLYPLLLQAPAQDEASEWLMSIKEQLRQVPDKGIGYGVLKYLNKTAALQAADNWQIAFNYLGQLDNITRSSNWFSSANEAHGSSGSDENIVTTQIVINSMIYQGELHIHWNYSQLHYEQTTIKELAQSFIDDLQYLVDHCVSVPAGETITTPIDHYITSGVSYTELRRFLEEEENGLPRKLQLEALYPLSGLQQGMLFHGLYNTETGLYVTQFTGELGDVNTAVFRQTWQHLFRQHSILRTAFCYQELGQPVQCVYKQTEPAIEIIDYSDRSKEEQKRLIGEYSLRARLRTIDFSKPPLMWIGLLKTTADSWYMIWTFHHILLDGWSVPLLIREFMEVYGCLLKNEPLPERPQDLYEHYIKYIFRKDTHREEDYWRGYLNGISDQTLLPFIAASDRTKGKGVFAEAWLSFDKAVKAQVERYAQQCHITVNTLMQGIWAHLLHTYTGSDDVIYGVISAGRPEDLAGMEQRVGMYIQTMPLRSVWMPEQDLTGWLQQLQYEQMQSREHQYTALSNIQSWLNVKGDLFDTTLAFQNFPVKELLSQQHWPLEVRTMQVQEQDNYPLSITIGAGEELNVLFKYNQTLLDPDNVNRIRAHFEQVVLNIISNPHQQRRAINMLSTTEVHQLQYGFNDTAVTYPGDKVVTTLFAEQALHTPDALAIIYGDLQLSYAALHARSNELAQHLLQLDRQPNQLIGLCMDRSADQVVAMLGILKAGHGYVPVDPQYPLSRIAYMLQDSGCKYVITTREHSALLSQTHNNSGLIYIEDLPATVNSEAHLSQPLPVIQYSDTAYVIYTSGSTGQPKGVLIEHGQLMNYLYNSKKRYIQKDQSGSGSYHHLSLSFDASITGLLVPLISGKSVVISTSTGVEVFNDPNLWKYAPYDFIKLTPAHLGLLQTADTTPLTHRLVVGGEALHQQHLDLLNQTGIQVEVINEYGPTETTVGSSVYSIQTGKGIDIPTATIPIGHPLDNTQIYIVDEDLQLLPVGVAGELCIGGAQVARGYLNRPELTAEKFIKDPFTNEKGARLYRTGDLARWLPDGNLEFLGRRDEQVKIR</sequence>
<dbReference type="Pfam" id="PF00668">
    <property type="entry name" value="Condensation"/>
    <property type="match status" value="2"/>
</dbReference>
<feature type="domain" description="Condensation" evidence="2">
    <location>
        <begin position="465"/>
        <end position="903"/>
    </location>
</feature>
<dbReference type="Gene3D" id="2.30.38.10">
    <property type="entry name" value="Luciferase, Domain 3"/>
    <property type="match status" value="1"/>
</dbReference>
<dbReference type="InterPro" id="IPR020845">
    <property type="entry name" value="AMP-binding_CS"/>
</dbReference>
<feature type="non-terminal residue" evidence="3">
    <location>
        <position position="1"/>
    </location>
</feature>
<dbReference type="NCBIfam" id="TIGR01733">
    <property type="entry name" value="AA-adenyl-dom"/>
    <property type="match status" value="1"/>
</dbReference>
<dbReference type="EMBL" id="JAGHKO010000009">
    <property type="protein sequence ID" value="MBO9203419.1"/>
    <property type="molecule type" value="Genomic_DNA"/>
</dbReference>
<dbReference type="Proteomes" id="UP000677244">
    <property type="component" value="Unassembled WGS sequence"/>
</dbReference>
<feature type="domain" description="AMP-dependent synthetase/ligase" evidence="1">
    <location>
        <begin position="924"/>
        <end position="1278"/>
    </location>
</feature>
<dbReference type="CDD" id="cd05930">
    <property type="entry name" value="A_NRPS"/>
    <property type="match status" value="1"/>
</dbReference>
<dbReference type="SUPFAM" id="SSF56801">
    <property type="entry name" value="Acetyl-CoA synthetase-like"/>
    <property type="match status" value="1"/>
</dbReference>
<comment type="caution">
    <text evidence="3">The sequence shown here is derived from an EMBL/GenBank/DDBJ whole genome shotgun (WGS) entry which is preliminary data.</text>
</comment>
<dbReference type="PANTHER" id="PTHR45398">
    <property type="match status" value="1"/>
</dbReference>
<dbReference type="Gene3D" id="3.30.559.30">
    <property type="entry name" value="Nonribosomal peptide synthetase, condensation domain"/>
    <property type="match status" value="2"/>
</dbReference>
<dbReference type="InterPro" id="IPR000873">
    <property type="entry name" value="AMP-dep_synth/lig_dom"/>
</dbReference>
<dbReference type="PROSITE" id="PS00455">
    <property type="entry name" value="AMP_BINDING"/>
    <property type="match status" value="1"/>
</dbReference>
<dbReference type="CDD" id="cd19534">
    <property type="entry name" value="E_NRPS"/>
    <property type="match status" value="1"/>
</dbReference>
<evidence type="ECO:0000259" key="2">
    <source>
        <dbReference type="Pfam" id="PF00668"/>
    </source>
</evidence>
<dbReference type="InterPro" id="IPR010060">
    <property type="entry name" value="NRPS_synth"/>
</dbReference>
<protein>
    <submittedName>
        <fullName evidence="3">Amino acid adenylation domain-containing protein</fullName>
    </submittedName>
</protein>
<dbReference type="InterPro" id="IPR001242">
    <property type="entry name" value="Condensation_dom"/>
</dbReference>
<evidence type="ECO:0000259" key="1">
    <source>
        <dbReference type="Pfam" id="PF00501"/>
    </source>
</evidence>
<dbReference type="Gene3D" id="3.30.559.10">
    <property type="entry name" value="Chloramphenicol acetyltransferase-like domain"/>
    <property type="match status" value="2"/>
</dbReference>
<accession>A0ABS3YZR6</accession>
<dbReference type="PANTHER" id="PTHR45398:SF1">
    <property type="entry name" value="ENZYME, PUTATIVE (JCVI)-RELATED"/>
    <property type="match status" value="1"/>
</dbReference>